<evidence type="ECO:0000256" key="9">
    <source>
        <dbReference type="PIRSR" id="PIRSR037938-3"/>
    </source>
</evidence>
<evidence type="ECO:0000256" key="10">
    <source>
        <dbReference type="PROSITE-ProRule" id="PRU00236"/>
    </source>
</evidence>
<feature type="domain" description="Deacetylase sirtuin-type" evidence="11">
    <location>
        <begin position="1"/>
        <end position="274"/>
    </location>
</feature>
<keyword evidence="13" id="KW-1185">Reference proteome</keyword>
<dbReference type="GO" id="GO:0017136">
    <property type="term" value="F:histone deacetylase activity, NAD-dependent"/>
    <property type="evidence" value="ECO:0007669"/>
    <property type="project" value="InterPro"/>
</dbReference>
<dbReference type="PIRSF" id="PIRSF037938">
    <property type="entry name" value="SIR2_euk"/>
    <property type="match status" value="1"/>
</dbReference>
<evidence type="ECO:0000256" key="5">
    <source>
        <dbReference type="ARBA" id="ARBA00023027"/>
    </source>
</evidence>
<evidence type="ECO:0000256" key="3">
    <source>
        <dbReference type="ARBA" id="ARBA00022723"/>
    </source>
</evidence>
<dbReference type="CDD" id="cd01408">
    <property type="entry name" value="SIRT1"/>
    <property type="match status" value="1"/>
</dbReference>
<dbReference type="Gene3D" id="3.40.50.1220">
    <property type="entry name" value="TPP-binding domain"/>
    <property type="match status" value="1"/>
</dbReference>
<keyword evidence="2 6" id="KW-0808">Transferase</keyword>
<feature type="binding site" evidence="9 10">
    <location>
        <position position="140"/>
    </location>
    <ligand>
        <name>Zn(2+)</name>
        <dbReference type="ChEBI" id="CHEBI:29105"/>
    </ligand>
</feature>
<dbReference type="OrthoDB" id="420264at2759"/>
<dbReference type="InterPro" id="IPR017328">
    <property type="entry name" value="Sirtuin_class_I"/>
</dbReference>
<protein>
    <recommendedName>
        <fullName evidence="6">NAD-dependent protein deacetylase</fullName>
        <ecNumber evidence="6">2.3.1.286</ecNumber>
    </recommendedName>
</protein>
<gene>
    <name evidence="12" type="ORF">DL89DRAFT_249231</name>
</gene>
<organism evidence="12 13">
    <name type="scientific">Linderina pennispora</name>
    <dbReference type="NCBI Taxonomy" id="61395"/>
    <lineage>
        <taxon>Eukaryota</taxon>
        <taxon>Fungi</taxon>
        <taxon>Fungi incertae sedis</taxon>
        <taxon>Zoopagomycota</taxon>
        <taxon>Kickxellomycotina</taxon>
        <taxon>Kickxellomycetes</taxon>
        <taxon>Kickxellales</taxon>
        <taxon>Kickxellaceae</taxon>
        <taxon>Linderina</taxon>
    </lineage>
</organism>
<sequence>MSSLDHIVDMVSQGKVKKIVVMAGAGISTAAGIPDFRSPGTGLYANLAKFDLPYPEAIFTMDYFEENPKPFFVLAKELYPDLYIPTLSHFFVKLLESKGVLLRHYTQNIDCLDSIAGVSDDLVVEAHGSFKTAHCINEDCREEHSKEWVRDLVFRDEIPHCRQCGSLVKPDITFFGEGLPKRFFDLMHDDLDQCDLLMVMGTSLAVHPFAGLVNLVSKSVPRLLINRERVGESKARGVGLDFDGRFASAVHRDALMLGDCDAACVLLADRLGWKPELLALRREFLAARQTTA</sequence>
<dbReference type="GeneID" id="63801806"/>
<dbReference type="GO" id="GO:0070403">
    <property type="term" value="F:NAD+ binding"/>
    <property type="evidence" value="ECO:0007669"/>
    <property type="project" value="UniProtKB-UniRule"/>
</dbReference>
<feature type="binding site" evidence="8">
    <location>
        <position position="260"/>
    </location>
    <ligand>
        <name>NAD(+)</name>
        <dbReference type="ChEBI" id="CHEBI:57540"/>
    </ligand>
</feature>
<comment type="cofactor">
    <cofactor evidence="9">
        <name>Zn(2+)</name>
        <dbReference type="ChEBI" id="CHEBI:29105"/>
    </cofactor>
    <text evidence="9">Binds 1 zinc ion per subunit.</text>
</comment>
<keyword evidence="3 6" id="KW-0479">Metal-binding</keyword>
<feature type="binding site" evidence="9 10">
    <location>
        <position position="161"/>
    </location>
    <ligand>
        <name>Zn(2+)</name>
        <dbReference type="ChEBI" id="CHEBI:29105"/>
    </ligand>
</feature>
<evidence type="ECO:0000256" key="8">
    <source>
        <dbReference type="PIRSR" id="PIRSR037938-2"/>
    </source>
</evidence>
<evidence type="ECO:0000256" key="4">
    <source>
        <dbReference type="ARBA" id="ARBA00022833"/>
    </source>
</evidence>
<dbReference type="GO" id="GO:0008270">
    <property type="term" value="F:zinc ion binding"/>
    <property type="evidence" value="ECO:0007669"/>
    <property type="project" value="UniProtKB-UniRule"/>
</dbReference>
<evidence type="ECO:0000256" key="2">
    <source>
        <dbReference type="ARBA" id="ARBA00022679"/>
    </source>
</evidence>
<dbReference type="RefSeq" id="XP_040740918.1">
    <property type="nucleotide sequence ID" value="XM_040885158.1"/>
</dbReference>
<feature type="binding site" evidence="8">
    <location>
        <begin position="107"/>
        <end position="110"/>
    </location>
    <ligand>
        <name>NAD(+)</name>
        <dbReference type="ChEBI" id="CHEBI:57540"/>
    </ligand>
</feature>
<dbReference type="SUPFAM" id="SSF52467">
    <property type="entry name" value="DHS-like NAD/FAD-binding domain"/>
    <property type="match status" value="1"/>
</dbReference>
<evidence type="ECO:0000313" key="12">
    <source>
        <dbReference type="EMBL" id="ORX66959.1"/>
    </source>
</evidence>
<comment type="caution">
    <text evidence="12">The sequence shown here is derived from an EMBL/GenBank/DDBJ whole genome shotgun (WGS) entry which is preliminary data.</text>
</comment>
<feature type="binding site" evidence="9 10">
    <location>
        <position position="164"/>
    </location>
    <ligand>
        <name>Zn(2+)</name>
        <dbReference type="ChEBI" id="CHEBI:29105"/>
    </ligand>
</feature>
<accession>A0A1Y1W0C5</accession>
<dbReference type="InterPro" id="IPR026590">
    <property type="entry name" value="Ssirtuin_cat_dom"/>
</dbReference>
<feature type="binding site" evidence="8">
    <location>
        <begin position="202"/>
        <end position="203"/>
    </location>
    <ligand>
        <name>NAD(+)</name>
        <dbReference type="ChEBI" id="CHEBI:57540"/>
    </ligand>
</feature>
<evidence type="ECO:0000256" key="1">
    <source>
        <dbReference type="ARBA" id="ARBA00006924"/>
    </source>
</evidence>
<dbReference type="AlphaFoldDB" id="A0A1Y1W0C5"/>
<evidence type="ECO:0000259" key="11">
    <source>
        <dbReference type="PROSITE" id="PS50305"/>
    </source>
</evidence>
<comment type="catalytic activity">
    <reaction evidence="6">
        <text>N(6)-acetyl-L-lysyl-[protein] + NAD(+) + H2O = 2''-O-acetyl-ADP-D-ribose + nicotinamide + L-lysyl-[protein]</text>
        <dbReference type="Rhea" id="RHEA:43636"/>
        <dbReference type="Rhea" id="RHEA-COMP:9752"/>
        <dbReference type="Rhea" id="RHEA-COMP:10731"/>
        <dbReference type="ChEBI" id="CHEBI:15377"/>
        <dbReference type="ChEBI" id="CHEBI:17154"/>
        <dbReference type="ChEBI" id="CHEBI:29969"/>
        <dbReference type="ChEBI" id="CHEBI:57540"/>
        <dbReference type="ChEBI" id="CHEBI:61930"/>
        <dbReference type="ChEBI" id="CHEBI:83767"/>
        <dbReference type="EC" id="2.3.1.286"/>
    </reaction>
</comment>
<feature type="active site" description="Proton acceptor" evidence="7 10">
    <location>
        <position position="127"/>
    </location>
</feature>
<dbReference type="EC" id="2.3.1.286" evidence="6"/>
<dbReference type="PANTHER" id="PTHR11085:SF6">
    <property type="entry name" value="NAD-DEPENDENT PROTEIN DEACETYLASE SIRTUIN-2"/>
    <property type="match status" value="1"/>
</dbReference>
<dbReference type="EMBL" id="MCFD01000014">
    <property type="protein sequence ID" value="ORX66959.1"/>
    <property type="molecule type" value="Genomic_DNA"/>
</dbReference>
<dbReference type="GO" id="GO:0005634">
    <property type="term" value="C:nucleus"/>
    <property type="evidence" value="ECO:0007669"/>
    <property type="project" value="TreeGrafter"/>
</dbReference>
<feature type="binding site" evidence="8">
    <location>
        <begin position="25"/>
        <end position="29"/>
    </location>
    <ligand>
        <name>NAD(+)</name>
        <dbReference type="ChEBI" id="CHEBI:57540"/>
    </ligand>
</feature>
<name>A0A1Y1W0C5_9FUNG</name>
<reference evidence="12 13" key="1">
    <citation type="submission" date="2016-07" db="EMBL/GenBank/DDBJ databases">
        <title>Pervasive Adenine N6-methylation of Active Genes in Fungi.</title>
        <authorList>
            <consortium name="DOE Joint Genome Institute"/>
            <person name="Mondo S.J."/>
            <person name="Dannebaum R.O."/>
            <person name="Kuo R.C."/>
            <person name="Labutti K."/>
            <person name="Haridas S."/>
            <person name="Kuo A."/>
            <person name="Salamov A."/>
            <person name="Ahrendt S.R."/>
            <person name="Lipzen A."/>
            <person name="Sullivan W."/>
            <person name="Andreopoulos W.B."/>
            <person name="Clum A."/>
            <person name="Lindquist E."/>
            <person name="Daum C."/>
            <person name="Ramamoorthy G.K."/>
            <person name="Gryganskyi A."/>
            <person name="Culley D."/>
            <person name="Magnuson J.K."/>
            <person name="James T.Y."/>
            <person name="O'Malley M.A."/>
            <person name="Stajich J.E."/>
            <person name="Spatafora J.W."/>
            <person name="Visel A."/>
            <person name="Grigoriev I.V."/>
        </authorList>
    </citation>
    <scope>NUCLEOTIDE SEQUENCE [LARGE SCALE GENOMIC DNA]</scope>
    <source>
        <strain evidence="12 13">ATCC 12442</strain>
    </source>
</reference>
<dbReference type="InterPro" id="IPR026591">
    <property type="entry name" value="Sirtuin_cat_small_dom_sf"/>
</dbReference>
<dbReference type="InterPro" id="IPR050134">
    <property type="entry name" value="NAD-dep_sirtuin_deacylases"/>
</dbReference>
<dbReference type="Gene3D" id="3.30.1600.10">
    <property type="entry name" value="SIR2/SIRT2 'Small Domain"/>
    <property type="match status" value="1"/>
</dbReference>
<comment type="similarity">
    <text evidence="1 6">Belongs to the sirtuin family. Class I subfamily.</text>
</comment>
<proteinExistence type="inferred from homology"/>
<feature type="binding site" evidence="8">
    <location>
        <begin position="226"/>
        <end position="228"/>
    </location>
    <ligand>
        <name>NAD(+)</name>
        <dbReference type="ChEBI" id="CHEBI:57540"/>
    </ligand>
</feature>
<keyword evidence="4 6" id="KW-0862">Zinc</keyword>
<evidence type="ECO:0000256" key="6">
    <source>
        <dbReference type="PIRNR" id="PIRNR037938"/>
    </source>
</evidence>
<dbReference type="PANTHER" id="PTHR11085">
    <property type="entry name" value="NAD-DEPENDENT PROTEIN DEACYLASE SIRTUIN-5, MITOCHONDRIAL-RELATED"/>
    <property type="match status" value="1"/>
</dbReference>
<dbReference type="InterPro" id="IPR003000">
    <property type="entry name" value="Sirtuin"/>
</dbReference>
<feature type="binding site" evidence="9 10">
    <location>
        <position position="135"/>
    </location>
    <ligand>
        <name>Zn(2+)</name>
        <dbReference type="ChEBI" id="CHEBI:29105"/>
    </ligand>
</feature>
<evidence type="ECO:0000256" key="7">
    <source>
        <dbReference type="PIRSR" id="PIRSR037938-1"/>
    </source>
</evidence>
<dbReference type="STRING" id="61395.A0A1Y1W0C5"/>
<evidence type="ECO:0000313" key="13">
    <source>
        <dbReference type="Proteomes" id="UP000193922"/>
    </source>
</evidence>
<feature type="binding site" evidence="8">
    <location>
        <begin position="35"/>
        <end position="37"/>
    </location>
    <ligand>
        <name>NAD(+)</name>
        <dbReference type="ChEBI" id="CHEBI:57540"/>
    </ligand>
</feature>
<keyword evidence="5 6" id="KW-0520">NAD</keyword>
<dbReference type="InterPro" id="IPR029035">
    <property type="entry name" value="DHS-like_NAD/FAD-binding_dom"/>
</dbReference>
<dbReference type="PROSITE" id="PS50305">
    <property type="entry name" value="SIRTUIN"/>
    <property type="match status" value="1"/>
</dbReference>
<dbReference type="Pfam" id="PF02146">
    <property type="entry name" value="SIR2"/>
    <property type="match status" value="1"/>
</dbReference>
<dbReference type="Proteomes" id="UP000193922">
    <property type="component" value="Unassembled WGS sequence"/>
</dbReference>